<keyword evidence="6 12" id="KW-0645">Protease</keyword>
<dbReference type="SUPFAM" id="SSF143791">
    <property type="entry name" value="DUSP-like"/>
    <property type="match status" value="1"/>
</dbReference>
<dbReference type="GO" id="GO:0004843">
    <property type="term" value="F:cysteine-type deubiquitinase activity"/>
    <property type="evidence" value="ECO:0007669"/>
    <property type="project" value="UniProtKB-UniRule"/>
</dbReference>
<feature type="domain" description="USP" evidence="14">
    <location>
        <begin position="169"/>
        <end position="504"/>
    </location>
</feature>
<evidence type="ECO:0000256" key="10">
    <source>
        <dbReference type="ARBA" id="ARBA00022807"/>
    </source>
</evidence>
<keyword evidence="16" id="KW-1185">Reference proteome</keyword>
<evidence type="ECO:0000256" key="11">
    <source>
        <dbReference type="ARBA" id="ARBA00023242"/>
    </source>
</evidence>
<keyword evidence="11" id="KW-0539">Nucleus</keyword>
<evidence type="ECO:0000256" key="13">
    <source>
        <dbReference type="SAM" id="MobiDB-lite"/>
    </source>
</evidence>
<keyword evidence="9 12" id="KW-0378">Hydrolase</keyword>
<dbReference type="OrthoDB" id="289038at2759"/>
<dbReference type="PROSITE" id="PS00972">
    <property type="entry name" value="USP_1"/>
    <property type="match status" value="1"/>
</dbReference>
<dbReference type="PANTHER" id="PTHR24006">
    <property type="entry name" value="UBIQUITIN CARBOXYL-TERMINAL HYDROLASE"/>
    <property type="match status" value="1"/>
</dbReference>
<dbReference type="InterPro" id="IPR035927">
    <property type="entry name" value="DUSP-like_sf"/>
</dbReference>
<dbReference type="SUPFAM" id="SSF54001">
    <property type="entry name" value="Cysteine proteinases"/>
    <property type="match status" value="1"/>
</dbReference>
<dbReference type="AlphaFoldDB" id="A0A8S9XH26"/>
<sequence length="977" mass="111807">MLLMNFQCFKLMNAVRRQRISGQNTSYERNNDRRTILIVGFVLLEELVTTDRREKQGILVGRSFCYFYNILRVGDLQASGMPFLKKPHHMKAAWVWCDTVDVANISEDNIKTAYRLHFPKCKPSACRRNCRWSPFCLSSLGETKWLSQAVEESDDDDPTLELRKPNTFVGLKNLGATCYVNSLLQLWFHNPEFREAMFLWNPHEDPTENLLTASADVTSDVKNSRSVVGHLQLLFVLLQFGKQRTLDPKDFIQALDLEPSMQQDAQEFSKLFITLFEETLSHQSNPKVKNFISDYFQGEYSYITRCSKCLKESDRPSLFYELELNVKGNKSLQESLREFLKEEKMEGDNMYSCSECQEKQEATRFIRLDKLPPVLNFQLMRFIYDRQRGQKKKLNSFIQFPDSLDMSDYVSGDHTGPVLYNLSAVLIHRGPSAYSGHYIAHIRDRASGTWYKFNDEAVEKMEGDKLKLNAGEEDEDAARKPKQPRLAKGHLSSSNAYMLVYTQASSQGNIKVFTEDELPDHLKADLMKHNEEYETMISQSKEQRELIKVNGKVQREEIATLWKALPVINDDDEWEAISTTWLSHWLANAKEVVKPIDNSKLLCQHGKLHPDHSKDAKYINLYAGESLYEKFKGGPRLKGSEALCRECITFKVKEIQMRNKIADDAKEIANLLKQPLNKTESAFWVGKHSLKAWRKKAAGMYLSKEDEKHGTNGNEGDESDNDAVGNGHFNRNASDKKEEESAEEDGARADGSLSPQDNKNYGVPSTPDENVTDSPMDSSFKAGMKRKRDDLENGELPDEGNGDEGMGTARDEAEDGFEVDFNEEIVCPHGCLSMQESSRRLVSKVIWTKLKHYFTTCKDFPRDSEPCTTCQSLASEGEVTKFLYKQQAQTQRELLSSLISNRGRPKLISGTYHVVSVPEFLNPWRKFIKKGNFTMKKKFDAENGVLSPWSTAGFPKSLPCNIFLRYPLEYCCVKLLK</sequence>
<reference evidence="15" key="1">
    <citation type="journal article" date="2021" name="Mol. Ecol. Resour.">
        <title>Apolygus lucorum genome provides insights into omnivorousness and mesophyll feeding.</title>
        <authorList>
            <person name="Liu Y."/>
            <person name="Liu H."/>
            <person name="Wang H."/>
            <person name="Huang T."/>
            <person name="Liu B."/>
            <person name="Yang B."/>
            <person name="Yin L."/>
            <person name="Li B."/>
            <person name="Zhang Y."/>
            <person name="Zhang S."/>
            <person name="Jiang F."/>
            <person name="Zhang X."/>
            <person name="Ren Y."/>
            <person name="Wang B."/>
            <person name="Wang S."/>
            <person name="Lu Y."/>
            <person name="Wu K."/>
            <person name="Fan W."/>
            <person name="Wang G."/>
        </authorList>
    </citation>
    <scope>NUCLEOTIDE SEQUENCE</scope>
    <source>
        <strain evidence="15">12Hb</strain>
    </source>
</reference>
<dbReference type="GO" id="GO:0006508">
    <property type="term" value="P:proteolysis"/>
    <property type="evidence" value="ECO:0007669"/>
    <property type="project" value="UniProtKB-KW"/>
</dbReference>
<keyword evidence="5" id="KW-0963">Cytoplasm</keyword>
<evidence type="ECO:0000256" key="3">
    <source>
        <dbReference type="ARBA" id="ARBA00004496"/>
    </source>
</evidence>
<evidence type="ECO:0000256" key="12">
    <source>
        <dbReference type="RuleBase" id="RU366025"/>
    </source>
</evidence>
<protein>
    <recommendedName>
        <fullName evidence="12">Ubiquitin carboxyl-terminal hydrolase</fullName>
        <ecNumber evidence="12">3.4.19.12</ecNumber>
    </recommendedName>
</protein>
<evidence type="ECO:0000256" key="9">
    <source>
        <dbReference type="ARBA" id="ARBA00022801"/>
    </source>
</evidence>
<evidence type="ECO:0000256" key="1">
    <source>
        <dbReference type="ARBA" id="ARBA00000707"/>
    </source>
</evidence>
<comment type="similarity">
    <text evidence="4 12">Belongs to the peptidase C19 family.</text>
</comment>
<evidence type="ECO:0000259" key="14">
    <source>
        <dbReference type="PROSITE" id="PS50235"/>
    </source>
</evidence>
<dbReference type="FunFam" id="3.90.70.10:FF:000029">
    <property type="entry name" value="ubiquitin carboxyl-terminal hydrolase 48 isoform X1"/>
    <property type="match status" value="1"/>
</dbReference>
<dbReference type="InterPro" id="IPR033841">
    <property type="entry name" value="Pep_USP48"/>
</dbReference>
<dbReference type="Gene3D" id="3.90.70.10">
    <property type="entry name" value="Cysteine proteinases"/>
    <property type="match status" value="1"/>
</dbReference>
<dbReference type="PROSITE" id="PS50235">
    <property type="entry name" value="USP_3"/>
    <property type="match status" value="1"/>
</dbReference>
<dbReference type="InterPro" id="IPR006615">
    <property type="entry name" value="Pept_C19_DUSP"/>
</dbReference>
<feature type="region of interest" description="Disordered" evidence="13">
    <location>
        <begin position="705"/>
        <end position="810"/>
    </location>
</feature>
<evidence type="ECO:0000256" key="6">
    <source>
        <dbReference type="ARBA" id="ARBA00022670"/>
    </source>
</evidence>
<dbReference type="InterPro" id="IPR050164">
    <property type="entry name" value="Peptidase_C19"/>
</dbReference>
<evidence type="ECO:0000256" key="8">
    <source>
        <dbReference type="ARBA" id="ARBA00022786"/>
    </source>
</evidence>
<dbReference type="PANTHER" id="PTHR24006:SF722">
    <property type="entry name" value="UBIQUITIN CARBOXYL-TERMINAL HYDROLASE 48"/>
    <property type="match status" value="1"/>
</dbReference>
<accession>A0A8S9XH26</accession>
<dbReference type="PROSITE" id="PS00973">
    <property type="entry name" value="USP_2"/>
    <property type="match status" value="1"/>
</dbReference>
<evidence type="ECO:0000313" key="15">
    <source>
        <dbReference type="EMBL" id="KAF6207591.1"/>
    </source>
</evidence>
<dbReference type="InterPro" id="IPR028889">
    <property type="entry name" value="USP"/>
</dbReference>
<keyword evidence="10 12" id="KW-0788">Thiol protease</keyword>
<dbReference type="Gene3D" id="3.30.2230.10">
    <property type="entry name" value="DUSP-like"/>
    <property type="match status" value="1"/>
</dbReference>
<dbReference type="GO" id="GO:0005634">
    <property type="term" value="C:nucleus"/>
    <property type="evidence" value="ECO:0007669"/>
    <property type="project" value="UniProtKB-SubCell"/>
</dbReference>
<feature type="compositionally biased region" description="Acidic residues" evidence="13">
    <location>
        <begin position="792"/>
        <end position="802"/>
    </location>
</feature>
<evidence type="ECO:0000256" key="2">
    <source>
        <dbReference type="ARBA" id="ARBA00004123"/>
    </source>
</evidence>
<proteinExistence type="inferred from homology"/>
<evidence type="ECO:0000256" key="7">
    <source>
        <dbReference type="ARBA" id="ARBA00022737"/>
    </source>
</evidence>
<feature type="region of interest" description="Disordered" evidence="13">
    <location>
        <begin position="469"/>
        <end position="489"/>
    </location>
</feature>
<dbReference type="Pfam" id="PF00443">
    <property type="entry name" value="UCH"/>
    <property type="match status" value="1"/>
</dbReference>
<keyword evidence="8 12" id="KW-0833">Ubl conjugation pathway</keyword>
<feature type="compositionally biased region" description="Polar residues" evidence="13">
    <location>
        <begin position="767"/>
        <end position="777"/>
    </location>
</feature>
<keyword evidence="7" id="KW-0677">Repeat</keyword>
<evidence type="ECO:0000313" key="16">
    <source>
        <dbReference type="Proteomes" id="UP000466442"/>
    </source>
</evidence>
<comment type="subcellular location">
    <subcellularLocation>
        <location evidence="3">Cytoplasm</location>
    </subcellularLocation>
    <subcellularLocation>
        <location evidence="2">Nucleus</location>
    </subcellularLocation>
</comment>
<evidence type="ECO:0000256" key="4">
    <source>
        <dbReference type="ARBA" id="ARBA00009085"/>
    </source>
</evidence>
<evidence type="ECO:0000256" key="5">
    <source>
        <dbReference type="ARBA" id="ARBA00022490"/>
    </source>
</evidence>
<dbReference type="Proteomes" id="UP000466442">
    <property type="component" value="Unassembled WGS sequence"/>
</dbReference>
<dbReference type="CDD" id="cd02668">
    <property type="entry name" value="Peptidase_C19L"/>
    <property type="match status" value="1"/>
</dbReference>
<dbReference type="InterPro" id="IPR038765">
    <property type="entry name" value="Papain-like_cys_pep_sf"/>
</dbReference>
<dbReference type="InterPro" id="IPR018200">
    <property type="entry name" value="USP_CS"/>
</dbReference>
<gene>
    <name evidence="15" type="ORF">GE061_016038</name>
</gene>
<dbReference type="Pfam" id="PF06337">
    <property type="entry name" value="DUSP"/>
    <property type="match status" value="1"/>
</dbReference>
<dbReference type="InterPro" id="IPR001394">
    <property type="entry name" value="Peptidase_C19_UCH"/>
</dbReference>
<dbReference type="GO" id="GO:0005829">
    <property type="term" value="C:cytosol"/>
    <property type="evidence" value="ECO:0007669"/>
    <property type="project" value="TreeGrafter"/>
</dbReference>
<name>A0A8S9XH26_APOLU</name>
<comment type="catalytic activity">
    <reaction evidence="1 12">
        <text>Thiol-dependent hydrolysis of ester, thioester, amide, peptide and isopeptide bonds formed by the C-terminal Gly of ubiquitin (a 76-residue protein attached to proteins as an intracellular targeting signal).</text>
        <dbReference type="EC" id="3.4.19.12"/>
    </reaction>
</comment>
<dbReference type="EMBL" id="WIXP02000007">
    <property type="protein sequence ID" value="KAF6207591.1"/>
    <property type="molecule type" value="Genomic_DNA"/>
</dbReference>
<dbReference type="GO" id="GO:0016579">
    <property type="term" value="P:protein deubiquitination"/>
    <property type="evidence" value="ECO:0007669"/>
    <property type="project" value="InterPro"/>
</dbReference>
<organism evidence="15 16">
    <name type="scientific">Apolygus lucorum</name>
    <name type="common">Small green plant bug</name>
    <name type="synonym">Lygocoris lucorum</name>
    <dbReference type="NCBI Taxonomy" id="248454"/>
    <lineage>
        <taxon>Eukaryota</taxon>
        <taxon>Metazoa</taxon>
        <taxon>Ecdysozoa</taxon>
        <taxon>Arthropoda</taxon>
        <taxon>Hexapoda</taxon>
        <taxon>Insecta</taxon>
        <taxon>Pterygota</taxon>
        <taxon>Neoptera</taxon>
        <taxon>Paraneoptera</taxon>
        <taxon>Hemiptera</taxon>
        <taxon>Heteroptera</taxon>
        <taxon>Panheteroptera</taxon>
        <taxon>Cimicomorpha</taxon>
        <taxon>Miridae</taxon>
        <taxon>Mirini</taxon>
        <taxon>Apolygus</taxon>
    </lineage>
</organism>
<comment type="caution">
    <text evidence="15">The sequence shown here is derived from an EMBL/GenBank/DDBJ whole genome shotgun (WGS) entry which is preliminary data.</text>
</comment>
<dbReference type="EC" id="3.4.19.12" evidence="12"/>